<organism evidence="1 2">
    <name type="scientific">Roseateles subflavus</name>
    <dbReference type="NCBI Taxonomy" id="3053353"/>
    <lineage>
        <taxon>Bacteria</taxon>
        <taxon>Pseudomonadati</taxon>
        <taxon>Pseudomonadota</taxon>
        <taxon>Betaproteobacteria</taxon>
        <taxon>Burkholderiales</taxon>
        <taxon>Sphaerotilaceae</taxon>
        <taxon>Roseateles</taxon>
    </lineage>
</organism>
<name>A0ABT7LNK4_9BURK</name>
<evidence type="ECO:0000313" key="1">
    <source>
        <dbReference type="EMBL" id="MDL5034447.1"/>
    </source>
</evidence>
<proteinExistence type="predicted"/>
<evidence type="ECO:0000313" key="2">
    <source>
        <dbReference type="Proteomes" id="UP001238603"/>
    </source>
</evidence>
<dbReference type="Proteomes" id="UP001238603">
    <property type="component" value="Unassembled WGS sequence"/>
</dbReference>
<comment type="caution">
    <text evidence="1">The sequence shown here is derived from an EMBL/GenBank/DDBJ whole genome shotgun (WGS) entry which is preliminary data.</text>
</comment>
<evidence type="ECO:0008006" key="3">
    <source>
        <dbReference type="Google" id="ProtNLM"/>
    </source>
</evidence>
<dbReference type="EMBL" id="JASVDS010000008">
    <property type="protein sequence ID" value="MDL5034447.1"/>
    <property type="molecule type" value="Genomic_DNA"/>
</dbReference>
<reference evidence="1 2" key="1">
    <citation type="submission" date="2023-06" db="EMBL/GenBank/DDBJ databases">
        <title>Pelomonas sp. APW6 16S ribosomal RNA gene genome sequencing and assembly.</title>
        <authorList>
            <person name="Woo H."/>
        </authorList>
    </citation>
    <scope>NUCLEOTIDE SEQUENCE [LARGE SCALE GENOMIC DNA]</scope>
    <source>
        <strain evidence="1 2">APW6</strain>
    </source>
</reference>
<keyword evidence="2" id="KW-1185">Reference proteome</keyword>
<sequence>MFTKSTYAAAIADLRGLLGKIGRHEFRAYGYVPQIREYRAAMRAAA</sequence>
<accession>A0ABT7LNK4</accession>
<gene>
    <name evidence="1" type="ORF">QRD43_21265</name>
</gene>
<dbReference type="RefSeq" id="WP_285984522.1">
    <property type="nucleotide sequence ID" value="NZ_JASVDS010000008.1"/>
</dbReference>
<protein>
    <recommendedName>
        <fullName evidence="3">Integrase</fullName>
    </recommendedName>
</protein>